<sequence>MEPLTGLERIYDEDYDFCDSDDDFIRGSDSEAEDERADDFEMEMQAELTRKMARRREQQMGDSSSRIYHQVTENLFKNEEVNVDARKDNDDDDEDEDADPLYDPFLDDEDERWVDERRRQNIQAHLHGGQQNRSLISKTRQTDVEAAPLRQSDAVLNCPACMTLLCRDCQRHAVYRNQYRAMFVENCRTDENIKLSCPLKRYVGECSERSKKRRRLDLGATASRAAKSYADTQEEYHPTEQATDDTPQSDLFHPVFCDNCNTQVAVMGAQDEVYHFYNILTSH</sequence>
<evidence type="ECO:0000313" key="3">
    <source>
        <dbReference type="Proteomes" id="UP000594260"/>
    </source>
</evidence>
<keyword evidence="3" id="KW-1185">Reference proteome</keyword>
<feature type="compositionally biased region" description="Basic and acidic residues" evidence="1">
    <location>
        <begin position="79"/>
        <end position="89"/>
    </location>
</feature>
<evidence type="ECO:0008006" key="4">
    <source>
        <dbReference type="Google" id="ProtNLM"/>
    </source>
</evidence>
<organism evidence="2 3">
    <name type="scientific">Varroa destructor</name>
    <name type="common">Honeybee mite</name>
    <dbReference type="NCBI Taxonomy" id="109461"/>
    <lineage>
        <taxon>Eukaryota</taxon>
        <taxon>Metazoa</taxon>
        <taxon>Ecdysozoa</taxon>
        <taxon>Arthropoda</taxon>
        <taxon>Chelicerata</taxon>
        <taxon>Arachnida</taxon>
        <taxon>Acari</taxon>
        <taxon>Parasitiformes</taxon>
        <taxon>Mesostigmata</taxon>
        <taxon>Gamasina</taxon>
        <taxon>Dermanyssoidea</taxon>
        <taxon>Varroidae</taxon>
        <taxon>Varroa</taxon>
    </lineage>
</organism>
<evidence type="ECO:0000256" key="1">
    <source>
        <dbReference type="SAM" id="MobiDB-lite"/>
    </source>
</evidence>
<dbReference type="OMA" id="FVENCRT"/>
<dbReference type="GeneID" id="111246369"/>
<dbReference type="EnsemblMetazoa" id="XM_022795866">
    <property type="protein sequence ID" value="XP_022651601"/>
    <property type="gene ID" value="LOC111246369"/>
</dbReference>
<proteinExistence type="predicted"/>
<dbReference type="RefSeq" id="XP_022651601.1">
    <property type="nucleotide sequence ID" value="XM_022795866.1"/>
</dbReference>
<dbReference type="GO" id="GO:0005634">
    <property type="term" value="C:nucleus"/>
    <property type="evidence" value="ECO:0007669"/>
    <property type="project" value="TreeGrafter"/>
</dbReference>
<accession>A0A7M7JK15</accession>
<dbReference type="EnsemblMetazoa" id="XM_022795856">
    <property type="protein sequence ID" value="XP_022651591"/>
    <property type="gene ID" value="LOC111246369"/>
</dbReference>
<dbReference type="InParanoid" id="A0A7M7JK15"/>
<protein>
    <recommendedName>
        <fullName evidence="4">E2F-associated phosphoprotein</fullName>
    </recommendedName>
</protein>
<dbReference type="OrthoDB" id="122464at2759"/>
<feature type="compositionally biased region" description="Acidic residues" evidence="1">
    <location>
        <begin position="90"/>
        <end position="110"/>
    </location>
</feature>
<dbReference type="AlphaFoldDB" id="A0A7M7JK15"/>
<reference evidence="2" key="1">
    <citation type="submission" date="2021-01" db="UniProtKB">
        <authorList>
            <consortium name="EnsemblMetazoa"/>
        </authorList>
    </citation>
    <scope>IDENTIFICATION</scope>
</reference>
<feature type="region of interest" description="Disordered" evidence="1">
    <location>
        <begin position="224"/>
        <end position="245"/>
    </location>
</feature>
<dbReference type="Proteomes" id="UP000594260">
    <property type="component" value="Unplaced"/>
</dbReference>
<name>A0A7M7JK15_VARDE</name>
<dbReference type="PANTHER" id="PTHR15967:SF0">
    <property type="entry name" value="E2F-ASSOCIATED PHOSPHOPROTEIN"/>
    <property type="match status" value="1"/>
</dbReference>
<dbReference type="KEGG" id="vde:111246369"/>
<feature type="region of interest" description="Disordered" evidence="1">
    <location>
        <begin position="79"/>
        <end position="110"/>
    </location>
</feature>
<dbReference type="Pfam" id="PF10238">
    <property type="entry name" value="Eapp_C"/>
    <property type="match status" value="1"/>
</dbReference>
<dbReference type="RefSeq" id="XP_022651591.1">
    <property type="nucleotide sequence ID" value="XM_022795856.1"/>
</dbReference>
<dbReference type="PANTHER" id="PTHR15967">
    <property type="entry name" value="E2F-ASSOCIATED PHOSPHOPROTEIN"/>
    <property type="match status" value="1"/>
</dbReference>
<dbReference type="InterPro" id="IPR019370">
    <property type="entry name" value="E2F-assoc_phosphoprotein"/>
</dbReference>
<evidence type="ECO:0000313" key="2">
    <source>
        <dbReference type="EnsemblMetazoa" id="XP_022651591"/>
    </source>
</evidence>